<dbReference type="Proteomes" id="UP000216133">
    <property type="component" value="Unassembled WGS sequence"/>
</dbReference>
<evidence type="ECO:0000256" key="1">
    <source>
        <dbReference type="SAM" id="Phobius"/>
    </source>
</evidence>
<reference evidence="2 3" key="1">
    <citation type="submission" date="2017-07" db="EMBL/GenBank/DDBJ databases">
        <title>Isolation and whole genome analysis of endospore-forming bacteria from heroin.</title>
        <authorList>
            <person name="Kalinowski J."/>
            <person name="Ahrens B."/>
            <person name="Al-Dilaimi A."/>
            <person name="Winkler A."/>
            <person name="Wibberg D."/>
            <person name="Schleenbecker U."/>
            <person name="Ruckert C."/>
            <person name="Wolfel R."/>
            <person name="Grass G."/>
        </authorList>
    </citation>
    <scope>NUCLEOTIDE SEQUENCE [LARGE SCALE GENOMIC DNA]</scope>
    <source>
        <strain evidence="2 3">7523-2</strain>
    </source>
</reference>
<dbReference type="EMBL" id="NPBS01000007">
    <property type="protein sequence ID" value="PAF27836.1"/>
    <property type="molecule type" value="Genomic_DNA"/>
</dbReference>
<keyword evidence="1" id="KW-0812">Transmembrane</keyword>
<feature type="transmembrane region" description="Helical" evidence="1">
    <location>
        <begin position="86"/>
        <end position="105"/>
    </location>
</feature>
<dbReference type="Pfam" id="PF10710">
    <property type="entry name" value="DUF2512"/>
    <property type="match status" value="1"/>
</dbReference>
<evidence type="ECO:0000313" key="3">
    <source>
        <dbReference type="Proteomes" id="UP000216133"/>
    </source>
</evidence>
<feature type="transmembrane region" description="Helical" evidence="1">
    <location>
        <begin position="31"/>
        <end position="53"/>
    </location>
</feature>
<protein>
    <recommendedName>
        <fullName evidence="4">DUF2512 domain-containing protein</fullName>
    </recommendedName>
</protein>
<feature type="transmembrane region" description="Helical" evidence="1">
    <location>
        <begin position="7"/>
        <end position="25"/>
    </location>
</feature>
<comment type="caution">
    <text evidence="2">The sequence shown here is derived from an EMBL/GenBank/DDBJ whole genome shotgun (WGS) entry which is preliminary data.</text>
</comment>
<keyword evidence="1" id="KW-1133">Transmembrane helix</keyword>
<sequence length="146" mass="16778">MKHSLLLLCKFIASFIAFTIGFFYFSEATFVDVTTFALLVTVVSYIAGDLFLLPRFGNTIALVGDFLFTYLAVWIFGSVLFHNYMLIAWGSILSAFVITVGEVFVHRYMLKHSRSVETNERTQTRFAFDTEFGEDEDYSEIQKKED</sequence>
<gene>
    <name evidence="2" type="ORF">CHH61_01340</name>
</gene>
<dbReference type="AlphaFoldDB" id="A0A268S7D9"/>
<dbReference type="RefSeq" id="WP_094424222.1">
    <property type="nucleotide sequence ID" value="NZ_CP019985.1"/>
</dbReference>
<feature type="transmembrane region" description="Helical" evidence="1">
    <location>
        <begin position="60"/>
        <end position="80"/>
    </location>
</feature>
<evidence type="ECO:0000313" key="2">
    <source>
        <dbReference type="EMBL" id="PAF27836.1"/>
    </source>
</evidence>
<dbReference type="GeneID" id="86924326"/>
<dbReference type="InterPro" id="IPR019649">
    <property type="entry name" value="DUF2512"/>
</dbReference>
<keyword evidence="1" id="KW-0472">Membrane</keyword>
<accession>A0A268S7D9</accession>
<name>A0A268S7D9_SHOCL</name>
<organism evidence="2 3">
    <name type="scientific">Shouchella clausii</name>
    <name type="common">Alkalihalobacillus clausii</name>
    <dbReference type="NCBI Taxonomy" id="79880"/>
    <lineage>
        <taxon>Bacteria</taxon>
        <taxon>Bacillati</taxon>
        <taxon>Bacillota</taxon>
        <taxon>Bacilli</taxon>
        <taxon>Bacillales</taxon>
        <taxon>Bacillaceae</taxon>
        <taxon>Shouchella</taxon>
    </lineage>
</organism>
<proteinExistence type="predicted"/>
<evidence type="ECO:0008006" key="4">
    <source>
        <dbReference type="Google" id="ProtNLM"/>
    </source>
</evidence>